<evidence type="ECO:0000256" key="1">
    <source>
        <dbReference type="ARBA" id="ARBA00006226"/>
    </source>
</evidence>
<keyword evidence="4" id="KW-1185">Reference proteome</keyword>
<dbReference type="Gene3D" id="3.30.2310.20">
    <property type="entry name" value="RelE-like"/>
    <property type="match status" value="1"/>
</dbReference>
<dbReference type="OrthoDB" id="5574284at2"/>
<dbReference type="NCBIfam" id="TIGR02385">
    <property type="entry name" value="RelE_StbE"/>
    <property type="match status" value="1"/>
</dbReference>
<dbReference type="Pfam" id="PF05016">
    <property type="entry name" value="ParE_toxin"/>
    <property type="match status" value="1"/>
</dbReference>
<evidence type="ECO:0000256" key="2">
    <source>
        <dbReference type="ARBA" id="ARBA00022649"/>
    </source>
</evidence>
<proteinExistence type="inferred from homology"/>
<dbReference type="InterPro" id="IPR035093">
    <property type="entry name" value="RelE/ParE_toxin_dom_sf"/>
</dbReference>
<dbReference type="InterPro" id="IPR007712">
    <property type="entry name" value="RelE/ParE_toxin"/>
</dbReference>
<dbReference type="PANTHER" id="PTHR33755">
    <property type="entry name" value="TOXIN PARE1-RELATED"/>
    <property type="match status" value="1"/>
</dbReference>
<protein>
    <submittedName>
        <fullName evidence="3">Addiction module RelE/StbE family toxin</fullName>
    </submittedName>
</protein>
<comment type="caution">
    <text evidence="3">The sequence shown here is derived from an EMBL/GenBank/DDBJ whole genome shotgun (WGS) entry which is preliminary data.</text>
</comment>
<dbReference type="AlphaFoldDB" id="A0A327PJ57"/>
<dbReference type="EMBL" id="QLLK01000003">
    <property type="protein sequence ID" value="RAI92218.1"/>
    <property type="molecule type" value="Genomic_DNA"/>
</dbReference>
<organism evidence="3 4">
    <name type="scientific">Algoriphagus yeomjeoni</name>
    <dbReference type="NCBI Taxonomy" id="291403"/>
    <lineage>
        <taxon>Bacteria</taxon>
        <taxon>Pseudomonadati</taxon>
        <taxon>Bacteroidota</taxon>
        <taxon>Cytophagia</taxon>
        <taxon>Cytophagales</taxon>
        <taxon>Cyclobacteriaceae</taxon>
        <taxon>Algoriphagus</taxon>
    </lineage>
</organism>
<name>A0A327PJ57_9BACT</name>
<accession>A0A327PJ57</accession>
<sequence length="101" mass="11932">MVRVNWTDQAVNDLKEIAEYISKDSKRYAKIQIQRIIRQRTHILKQFQLAGQKLEVFGDLNIRQLVEGSYVILYHVKVDNQVDILTVHHSSRDLNQRALLF</sequence>
<comment type="similarity">
    <text evidence="1">Belongs to the RelE toxin family.</text>
</comment>
<dbReference type="RefSeq" id="WP_111610846.1">
    <property type="nucleotide sequence ID" value="NZ_QLLK01000003.1"/>
</dbReference>
<dbReference type="Proteomes" id="UP000249610">
    <property type="component" value="Unassembled WGS sequence"/>
</dbReference>
<reference evidence="3 4" key="1">
    <citation type="submission" date="2018-06" db="EMBL/GenBank/DDBJ databases">
        <title>Genomic Encyclopedia of Archaeal and Bacterial Type Strains, Phase II (KMG-II): from individual species to whole genera.</title>
        <authorList>
            <person name="Goeker M."/>
        </authorList>
    </citation>
    <scope>NUCLEOTIDE SEQUENCE [LARGE SCALE GENOMIC DNA]</scope>
    <source>
        <strain evidence="3 4">DSM 23446</strain>
    </source>
</reference>
<gene>
    <name evidence="3" type="ORF">LV83_01447</name>
</gene>
<evidence type="ECO:0000313" key="4">
    <source>
        <dbReference type="Proteomes" id="UP000249610"/>
    </source>
</evidence>
<dbReference type="InterPro" id="IPR051803">
    <property type="entry name" value="TA_system_RelE-like_toxin"/>
</dbReference>
<keyword evidence="2" id="KW-1277">Toxin-antitoxin system</keyword>
<evidence type="ECO:0000313" key="3">
    <source>
        <dbReference type="EMBL" id="RAI92218.1"/>
    </source>
</evidence>